<reference evidence="1" key="1">
    <citation type="journal article" date="2023" name="Int. J. Mol. Sci.">
        <title>Metagenomics Revealed a New Genus 'Candidatus Thiocaldithrix dubininis' gen. nov., sp. nov. and a New Species 'Candidatus Thiothrix putei' sp. nov. in the Family Thiotrichaceae, Some Members of Which Have Traits of Both Na+- and H+-Motive Energetics.</title>
        <authorList>
            <person name="Ravin N.V."/>
            <person name="Muntyan M.S."/>
            <person name="Smolyakov D.D."/>
            <person name="Rudenko T.S."/>
            <person name="Beletsky A.V."/>
            <person name="Mardanov A.V."/>
            <person name="Grabovich M.Y."/>
        </authorList>
    </citation>
    <scope>NUCLEOTIDE SEQUENCE</scope>
    <source>
        <strain evidence="1">GKL-01</strain>
    </source>
</reference>
<dbReference type="Proteomes" id="UP001300672">
    <property type="component" value="Chromosome"/>
</dbReference>
<dbReference type="AlphaFoldDB" id="A0AA95KIV8"/>
<accession>A0AA95KIV8</accession>
<evidence type="ECO:0000313" key="1">
    <source>
        <dbReference type="EMBL" id="WGZ89657.1"/>
    </source>
</evidence>
<gene>
    <name evidence="1" type="ORF">QJT80_09090</name>
</gene>
<organism evidence="1">
    <name type="scientific">Candidatus Thiocaldithrix dubininis</name>
    <dbReference type="NCBI Taxonomy" id="3080823"/>
    <lineage>
        <taxon>Bacteria</taxon>
        <taxon>Pseudomonadati</taxon>
        <taxon>Pseudomonadota</taxon>
        <taxon>Gammaproteobacteria</taxon>
        <taxon>Thiotrichales</taxon>
        <taxon>Thiotrichaceae</taxon>
        <taxon>Candidatus Thiocaldithrix</taxon>
    </lineage>
</organism>
<dbReference type="EMBL" id="CP124755">
    <property type="protein sequence ID" value="WGZ89657.1"/>
    <property type="molecule type" value="Genomic_DNA"/>
</dbReference>
<reference evidence="1" key="2">
    <citation type="submission" date="2023-04" db="EMBL/GenBank/DDBJ databases">
        <authorList>
            <person name="Beletskiy A.V."/>
            <person name="Mardanov A.V."/>
            <person name="Ravin N.V."/>
        </authorList>
    </citation>
    <scope>NUCLEOTIDE SEQUENCE</scope>
    <source>
        <strain evidence="1">GKL-01</strain>
    </source>
</reference>
<name>A0AA95KIV8_9GAMM</name>
<sequence>MKYAKQQSGASQLQAAKRDRSVILDTWKVKNIAEQLGYKNLATFEREFNRFSGVHADINTTAPRNAWYGRKLDKNKATAIAVFLGFNSYEALLPEDCTEWIFPAALTWDADYSPPGALLKAEYSIVPFHQREAEMQDLLAWCEADNKLAVRLYTGVGGMGKTRLAIELCRVVQHSLQWQTGFLRQRQASYYELERFACLQNKANPVLIIVDYAETRRLELTLLLQAALHADSKIRIILLARSALDWWVQLRTANQGVGDLLMSRATQVIALQALGTTAQQREESFFLAADSFTKQLKAPPLLSLPQDLDAAYFDRVLLLHMQALISVEGKATTTGLKGILDVILNRERHFWESHAKAVHLPVSLYKAIGIAIARITLLGGVKSRDEVMEVLDYIPLLKDSRWHEKQLIIDLLHNLYPSSQTGRNANAQTYYIEPLQPDLLGEYLIQQYIQAEIPLWDNFT</sequence>
<protein>
    <submittedName>
        <fullName evidence="1">Uncharacterized protein</fullName>
    </submittedName>
</protein>
<dbReference type="KEGG" id="tdu:QJT80_09090"/>
<proteinExistence type="predicted"/>